<evidence type="ECO:0000256" key="1">
    <source>
        <dbReference type="SAM" id="MobiDB-lite"/>
    </source>
</evidence>
<keyword evidence="2" id="KW-0472">Membrane</keyword>
<reference evidence="3" key="1">
    <citation type="submission" date="2020-10" db="EMBL/GenBank/DDBJ databases">
        <title>Sequencing the genomes of 1000 actinobacteria strains.</title>
        <authorList>
            <person name="Klenk H.-P."/>
        </authorList>
    </citation>
    <scope>NUCLEOTIDE SEQUENCE</scope>
    <source>
        <strain evidence="3">DSM 45354</strain>
    </source>
</reference>
<dbReference type="Pfam" id="PF12642">
    <property type="entry name" value="TpcC"/>
    <property type="match status" value="1"/>
</dbReference>
<evidence type="ECO:0000256" key="2">
    <source>
        <dbReference type="SAM" id="Phobius"/>
    </source>
</evidence>
<proteinExistence type="predicted"/>
<protein>
    <recommendedName>
        <fullName evidence="5">Conjugative transposon protein TcpC</fullName>
    </recommendedName>
</protein>
<gene>
    <name evidence="3" type="ORF">HEB94_001958</name>
</gene>
<keyword evidence="4" id="KW-1185">Reference proteome</keyword>
<dbReference type="EMBL" id="JADBEM010000001">
    <property type="protein sequence ID" value="MBE1605110.1"/>
    <property type="molecule type" value="Genomic_DNA"/>
</dbReference>
<accession>A0A927MXP2</accession>
<feature type="region of interest" description="Disordered" evidence="1">
    <location>
        <begin position="1"/>
        <end position="152"/>
    </location>
</feature>
<dbReference type="Proteomes" id="UP000638648">
    <property type="component" value="Unassembled WGS sequence"/>
</dbReference>
<sequence>MTEPDEPTTPLSRMRFSWQRDQDQPDAPASERAPAAQADDVALPWDDESETTEATPARKGLERPAPPSVPDARRTDPDAWAREDLGELNDSPTARNGRERPANKQRRSGRSSPKGAPAAERRPAGEQPRAARQQASAATATALRPSAKGDFDVPMAGRRFSGGRGAHATLKVGLILTACLVAVGVVGYMAFALGLSAGRDNNYQLSKADIARYRLTTFPLDQAGRFAADYARICLTHDATPGAGDQREAQLSRYVSAGTDSRCGWNGQGSQTVLDASWTGESEPIDVPGYTGKSRMMTVRVLTSTGSRIVAVPVYVADLASGNGMRVIGDVGEMPQPTLATVPEAQPPAAVDARLGEALTQGEFFQQFFAAWGQSNGAALQRFVTPDASSRTTGGLGGSVSTPTIQQVEVFLPKGVDPSTPYNWKTGMVTQAWVWVSWQTPGVGSKATEVRAYRLQLVKTTEGTSPSQEWAVRDIRGGVPDIQGG</sequence>
<feature type="transmembrane region" description="Helical" evidence="2">
    <location>
        <begin position="168"/>
        <end position="191"/>
    </location>
</feature>
<evidence type="ECO:0008006" key="5">
    <source>
        <dbReference type="Google" id="ProtNLM"/>
    </source>
</evidence>
<organism evidence="3 4">
    <name type="scientific">Actinopolymorpha pittospori</name>
    <dbReference type="NCBI Taxonomy" id="648752"/>
    <lineage>
        <taxon>Bacteria</taxon>
        <taxon>Bacillati</taxon>
        <taxon>Actinomycetota</taxon>
        <taxon>Actinomycetes</taxon>
        <taxon>Propionibacteriales</taxon>
        <taxon>Actinopolymorphaceae</taxon>
        <taxon>Actinopolymorpha</taxon>
    </lineage>
</organism>
<name>A0A927MXP2_9ACTN</name>
<feature type="compositionally biased region" description="Basic and acidic residues" evidence="1">
    <location>
        <begin position="71"/>
        <end position="85"/>
    </location>
</feature>
<comment type="caution">
    <text evidence="3">The sequence shown here is derived from an EMBL/GenBank/DDBJ whole genome shotgun (WGS) entry which is preliminary data.</text>
</comment>
<evidence type="ECO:0000313" key="4">
    <source>
        <dbReference type="Proteomes" id="UP000638648"/>
    </source>
</evidence>
<dbReference type="AlphaFoldDB" id="A0A927MXP2"/>
<evidence type="ECO:0000313" key="3">
    <source>
        <dbReference type="EMBL" id="MBE1605110.1"/>
    </source>
</evidence>
<feature type="compositionally biased region" description="Low complexity" evidence="1">
    <location>
        <begin position="127"/>
        <end position="146"/>
    </location>
</feature>
<dbReference type="InterPro" id="IPR024735">
    <property type="entry name" value="TcpC"/>
</dbReference>
<keyword evidence="2" id="KW-0812">Transmembrane</keyword>
<keyword evidence="2" id="KW-1133">Transmembrane helix</keyword>
<dbReference type="RefSeq" id="WP_192749501.1">
    <property type="nucleotide sequence ID" value="NZ_BAABJL010000030.1"/>
</dbReference>
<feature type="compositionally biased region" description="Low complexity" evidence="1">
    <location>
        <begin position="25"/>
        <end position="40"/>
    </location>
</feature>